<evidence type="ECO:0000313" key="3">
    <source>
        <dbReference type="Proteomes" id="UP000076770"/>
    </source>
</evidence>
<evidence type="ECO:0000256" key="1">
    <source>
        <dbReference type="SAM" id="Coils"/>
    </source>
</evidence>
<dbReference type="Gene3D" id="6.10.140.1960">
    <property type="match status" value="1"/>
</dbReference>
<dbReference type="AlphaFoldDB" id="A0A157SXH9"/>
<feature type="coiled-coil region" evidence="1">
    <location>
        <begin position="73"/>
        <end position="110"/>
    </location>
</feature>
<organism evidence="2 3">
    <name type="scientific">Saccharolobus solfataricus</name>
    <name type="common">Sulfolobus solfataricus</name>
    <dbReference type="NCBI Taxonomy" id="2287"/>
    <lineage>
        <taxon>Archaea</taxon>
        <taxon>Thermoproteota</taxon>
        <taxon>Thermoprotei</taxon>
        <taxon>Sulfolobales</taxon>
        <taxon>Sulfolobaceae</taxon>
        <taxon>Saccharolobus</taxon>
    </lineage>
</organism>
<keyword evidence="1" id="KW-0175">Coiled coil</keyword>
<proteinExistence type="predicted"/>
<dbReference type="PATRIC" id="fig|2287.9.peg.312"/>
<dbReference type="Pfam" id="PF09943">
    <property type="entry name" value="DUF2175"/>
    <property type="match status" value="1"/>
</dbReference>
<gene>
    <name evidence="2" type="ORF">SSOP1_0303</name>
</gene>
<dbReference type="Proteomes" id="UP000076770">
    <property type="component" value="Chromosome i"/>
</dbReference>
<accession>A0A157SXH9</accession>
<protein>
    <recommendedName>
        <fullName evidence="4">DUF2175 domain-containing protein</fullName>
    </recommendedName>
</protein>
<reference evidence="3" key="1">
    <citation type="submission" date="2016-04" db="EMBL/GenBank/DDBJ databases">
        <authorList>
            <person name="Shah S.A."/>
            <person name="Garrett R.A."/>
        </authorList>
    </citation>
    <scope>NUCLEOTIDE SEQUENCE [LARGE SCALE GENOMIC DNA]</scope>
    <source>
        <strain evidence="3">ATCC 35091 / DSM 1616 / JCM 8930 / NBRC 15331 / P1</strain>
    </source>
</reference>
<dbReference type="EMBL" id="LT549890">
    <property type="protein sequence ID" value="SAI83857.1"/>
    <property type="molecule type" value="Genomic_DNA"/>
</dbReference>
<evidence type="ECO:0008006" key="4">
    <source>
        <dbReference type="Google" id="ProtNLM"/>
    </source>
</evidence>
<evidence type="ECO:0000313" key="2">
    <source>
        <dbReference type="EMBL" id="SAI83857.1"/>
    </source>
</evidence>
<dbReference type="InterPro" id="IPR018686">
    <property type="entry name" value="DUF2175"/>
</dbReference>
<name>A0A157SXH9_SACSO</name>
<sequence>MGLSKNLASSIVREFSIIINRKAYLHIKLLLSMSRPATKWKCVLCNNTIYWDELFTYLKNGVSHYTCLRDKAIRNAKIDSKELTLLLDSLEEELKSIVSYKQKLSSLQNEEAKKTLDQIEKDAEKNAGILTRLIEKFSDLS</sequence>